<dbReference type="GeneID" id="41328362"/>
<protein>
    <recommendedName>
        <fullName evidence="3">Alanine--tRNA ligase</fullName>
        <ecNumber evidence="2">6.1.1.7</ecNumber>
    </recommendedName>
</protein>
<dbReference type="GO" id="GO:0006412">
    <property type="term" value="P:translation"/>
    <property type="evidence" value="ECO:0007669"/>
    <property type="project" value="UniProtKB-KW"/>
</dbReference>
<dbReference type="GO" id="GO:0005524">
    <property type="term" value="F:ATP binding"/>
    <property type="evidence" value="ECO:0007669"/>
    <property type="project" value="UniProtKB-KW"/>
</dbReference>
<keyword evidence="9" id="KW-0648">Protein biosynthesis</keyword>
<dbReference type="KEGG" id="psyt:DSAG12_00359"/>
<keyword evidence="4" id="KW-0820">tRNA-binding</keyword>
<accession>A0A5B9D6E2</accession>
<dbReference type="GO" id="GO:0004813">
    <property type="term" value="F:alanine-tRNA ligase activity"/>
    <property type="evidence" value="ECO:0007669"/>
    <property type="project" value="UniProtKB-EC"/>
</dbReference>
<dbReference type="EMBL" id="CP042905">
    <property type="protein sequence ID" value="QEE14546.1"/>
    <property type="molecule type" value="Genomic_DNA"/>
</dbReference>
<keyword evidence="13" id="KW-1185">Reference proteome</keyword>
<proteinExistence type="inferred from homology"/>
<gene>
    <name evidence="12" type="ORF">DSAG12_00359</name>
</gene>
<keyword evidence="6" id="KW-0547">Nucleotide-binding</keyword>
<name>A0A5B9D6E2_9ARCH</name>
<evidence type="ECO:0000256" key="3">
    <source>
        <dbReference type="ARBA" id="ARBA00017959"/>
    </source>
</evidence>
<dbReference type="Proteomes" id="UP000321408">
    <property type="component" value="Chromosome"/>
</dbReference>
<reference evidence="12 13" key="1">
    <citation type="journal article" date="2020" name="Nature">
        <title>Isolation of an archaeon at the prokaryote-eukaryote interface.</title>
        <authorList>
            <person name="Imachi H."/>
            <person name="Nobu M.K."/>
            <person name="Nakahara N."/>
            <person name="Morono Y."/>
            <person name="Ogawara M."/>
            <person name="Takaki Y."/>
            <person name="Takano Y."/>
            <person name="Uematsu K."/>
            <person name="Ikuta T."/>
            <person name="Ito M."/>
            <person name="Matsui Y."/>
            <person name="Miyazaki M."/>
            <person name="Murata K."/>
            <person name="Saito Y."/>
            <person name="Sakai S."/>
            <person name="Song C."/>
            <person name="Tasumi E."/>
            <person name="Yamanaka Y."/>
            <person name="Yamaguchi T."/>
            <person name="Kamagata Y."/>
            <person name="Tamaki H."/>
            <person name="Takai K."/>
        </authorList>
    </citation>
    <scope>NUCLEOTIDE SEQUENCE [LARGE SCALE GENOMIC DNA]</scope>
    <source>
        <strain evidence="12 13">MK-D1</strain>
    </source>
</reference>
<keyword evidence="10" id="KW-0030">Aminoacyl-tRNA synthetase</keyword>
<evidence type="ECO:0000256" key="8">
    <source>
        <dbReference type="ARBA" id="ARBA00022884"/>
    </source>
</evidence>
<evidence type="ECO:0000256" key="7">
    <source>
        <dbReference type="ARBA" id="ARBA00022840"/>
    </source>
</evidence>
<evidence type="ECO:0000256" key="9">
    <source>
        <dbReference type="ARBA" id="ARBA00022917"/>
    </source>
</evidence>
<dbReference type="FunFam" id="3.10.310.40:FF:000001">
    <property type="entry name" value="Alanine--tRNA ligase"/>
    <property type="match status" value="1"/>
</dbReference>
<evidence type="ECO:0000256" key="6">
    <source>
        <dbReference type="ARBA" id="ARBA00022741"/>
    </source>
</evidence>
<evidence type="ECO:0000256" key="2">
    <source>
        <dbReference type="ARBA" id="ARBA00013168"/>
    </source>
</evidence>
<dbReference type="Gene3D" id="3.10.310.40">
    <property type="match status" value="1"/>
</dbReference>
<dbReference type="InterPro" id="IPR003156">
    <property type="entry name" value="DHHA1_dom"/>
</dbReference>
<dbReference type="EC" id="6.1.1.7" evidence="2"/>
<organism evidence="12 13">
    <name type="scientific">Promethearchaeum syntrophicum</name>
    <dbReference type="NCBI Taxonomy" id="2594042"/>
    <lineage>
        <taxon>Archaea</taxon>
        <taxon>Promethearchaeati</taxon>
        <taxon>Promethearchaeota</taxon>
        <taxon>Promethearchaeia</taxon>
        <taxon>Promethearchaeales</taxon>
        <taxon>Promethearchaeaceae</taxon>
        <taxon>Promethearchaeum</taxon>
    </lineage>
</organism>
<keyword evidence="5" id="KW-0436">Ligase</keyword>
<evidence type="ECO:0000259" key="11">
    <source>
        <dbReference type="Pfam" id="PF02272"/>
    </source>
</evidence>
<dbReference type="OrthoDB" id="11392at2157"/>
<comment type="similarity">
    <text evidence="1">Belongs to the class-II aminoacyl-tRNA synthetase family.</text>
</comment>
<sequence length="82" mass="8949">MQICIILTANIVDNKVNLIFARSSKGHENQVEMNTLLKLFASKIGGKGGGIPNFAQGGGNVEGMEDVFELIVKEIEKFLKKN</sequence>
<evidence type="ECO:0000256" key="10">
    <source>
        <dbReference type="ARBA" id="ARBA00023146"/>
    </source>
</evidence>
<evidence type="ECO:0000256" key="4">
    <source>
        <dbReference type="ARBA" id="ARBA00022555"/>
    </source>
</evidence>
<reference evidence="12 13" key="2">
    <citation type="journal article" date="2024" name="Int. J. Syst. Evol. Microbiol.">
        <title>Promethearchaeum syntrophicum gen. nov., sp. nov., an anaerobic, obligately syntrophic archaeon, the first isolate of the lineage 'Asgard' archaea, and proposal of the new archaeal phylum Promethearchaeota phyl. nov. and kingdom Promethearchaeati regn. nov.</title>
        <authorList>
            <person name="Imachi H."/>
            <person name="Nobu M.K."/>
            <person name="Kato S."/>
            <person name="Takaki Y."/>
            <person name="Miyazaki M."/>
            <person name="Miyata M."/>
            <person name="Ogawara M."/>
            <person name="Saito Y."/>
            <person name="Sakai S."/>
            <person name="Tahara Y.O."/>
            <person name="Takano Y."/>
            <person name="Tasumi E."/>
            <person name="Uematsu K."/>
            <person name="Yoshimura T."/>
            <person name="Itoh T."/>
            <person name="Ohkuma M."/>
            <person name="Takai K."/>
        </authorList>
    </citation>
    <scope>NUCLEOTIDE SEQUENCE [LARGE SCALE GENOMIC DNA]</scope>
    <source>
        <strain evidence="12 13">MK-D1</strain>
    </source>
</reference>
<keyword evidence="7" id="KW-0067">ATP-binding</keyword>
<evidence type="ECO:0000256" key="1">
    <source>
        <dbReference type="ARBA" id="ARBA00008226"/>
    </source>
</evidence>
<dbReference type="AlphaFoldDB" id="A0A5B9D6E2"/>
<evidence type="ECO:0000256" key="5">
    <source>
        <dbReference type="ARBA" id="ARBA00022598"/>
    </source>
</evidence>
<evidence type="ECO:0000313" key="12">
    <source>
        <dbReference type="EMBL" id="QEE14546.1"/>
    </source>
</evidence>
<keyword evidence="8" id="KW-0694">RNA-binding</keyword>
<feature type="domain" description="DHHA1" evidence="11">
    <location>
        <begin position="10"/>
        <end position="80"/>
    </location>
</feature>
<dbReference type="GO" id="GO:0000049">
    <property type="term" value="F:tRNA binding"/>
    <property type="evidence" value="ECO:0007669"/>
    <property type="project" value="UniProtKB-KW"/>
</dbReference>
<evidence type="ECO:0000313" key="13">
    <source>
        <dbReference type="Proteomes" id="UP000321408"/>
    </source>
</evidence>
<dbReference type="RefSeq" id="WP_162306512.1">
    <property type="nucleotide sequence ID" value="NZ_CP042905.2"/>
</dbReference>
<dbReference type="Pfam" id="PF02272">
    <property type="entry name" value="DHHA1"/>
    <property type="match status" value="1"/>
</dbReference>